<gene>
    <name evidence="1" type="ORF">G2988_21015</name>
</gene>
<name>A0A3V8RFR0_SALET</name>
<reference evidence="1" key="1">
    <citation type="journal article" date="2018" name="Genome Biol.">
        <title>SKESA: strategic k-mer extension for scrupulous assemblies.</title>
        <authorList>
            <person name="Souvorov A."/>
            <person name="Agarwala R."/>
            <person name="Lipman D.J."/>
        </authorList>
    </citation>
    <scope>NUCLEOTIDE SEQUENCE</scope>
    <source>
        <strain evidence="1">Salmonella enterica</strain>
    </source>
</reference>
<dbReference type="NCBIfam" id="TIGR03655">
    <property type="entry name" value="anti_R_Lar"/>
    <property type="match status" value="1"/>
</dbReference>
<accession>A0A3V8RFR0</accession>
<evidence type="ECO:0000313" key="1">
    <source>
        <dbReference type="EMBL" id="HAE1359917.1"/>
    </source>
</evidence>
<organism evidence="1">
    <name type="scientific">Salmonella enterica I</name>
    <dbReference type="NCBI Taxonomy" id="59201"/>
    <lineage>
        <taxon>Bacteria</taxon>
        <taxon>Pseudomonadati</taxon>
        <taxon>Pseudomonadota</taxon>
        <taxon>Gammaproteobacteria</taxon>
        <taxon>Enterobacterales</taxon>
        <taxon>Enterobacteriaceae</taxon>
        <taxon>Salmonella</taxon>
    </lineage>
</organism>
<dbReference type="AlphaFoldDB" id="A0A3V8RFR0"/>
<dbReference type="EMBL" id="DAAQYE010000030">
    <property type="protein sequence ID" value="HAE1359917.1"/>
    <property type="molecule type" value="Genomic_DNA"/>
</dbReference>
<sequence>MRRSHPRRWNQSEGVSMSEIKPCPFCGCKADWVNQQFKEFNFGGHQIACINPACQASGRYSGQQEKALKAWNQRVNHEENIPASQRSNQK</sequence>
<protein>
    <submittedName>
        <fullName evidence="1">Restriction alleviation protein, Lar family</fullName>
    </submittedName>
</protein>
<comment type="caution">
    <text evidence="1">The sequence shown here is derived from an EMBL/GenBank/DDBJ whole genome shotgun (WGS) entry which is preliminary data.</text>
</comment>
<proteinExistence type="predicted"/>
<dbReference type="InterPro" id="IPR019908">
    <property type="entry name" value="Toxin_RalR"/>
</dbReference>
<dbReference type="Pfam" id="PF14354">
    <property type="entry name" value="Lar_restr_allev"/>
    <property type="match status" value="1"/>
</dbReference>
<reference evidence="1" key="2">
    <citation type="submission" date="2019-10" db="EMBL/GenBank/DDBJ databases">
        <authorList>
            <consortium name="NCBI Pathogen Detection Project"/>
        </authorList>
    </citation>
    <scope>NUCLEOTIDE SEQUENCE</scope>
    <source>
        <strain evidence="1">Salmonella enterica</strain>
    </source>
</reference>